<dbReference type="GO" id="GO:0016747">
    <property type="term" value="F:acyltransferase activity, transferring groups other than amino-acyl groups"/>
    <property type="evidence" value="ECO:0007669"/>
    <property type="project" value="InterPro"/>
</dbReference>
<dbReference type="PANTHER" id="PTHR11161">
    <property type="entry name" value="O-ACYLTRANSFERASE"/>
    <property type="match status" value="1"/>
</dbReference>
<sequence length="296" mass="33674">MHFYKNNYFVMFLQCYSVLWSLPCDFHLSIVGILLFSLYRKNRRIAYATFTIILIASIVMSGVVIYQNKLSAVTMLDISGVKQIRKIVLTNPAYTQSHLRAGPYLIGFAFGYLISVYKLDKRKTVFSTPYSIIGFAVSICVGLIIMTTGGIINDKNRPYSAWEATLYVALSRNIWALAVACFIAFCEYGTVPGVSALLKSETFVSHSKLCYGTYLLHAIVYSRIVTSTRSPLDHNMYRILFNLSGVLVFCWILSVFLHLFFEAPMSNLTNILFQTKSRRDITNETEIDKKEVKKIN</sequence>
<organism evidence="3 4">
    <name type="scientific">Bicyclus anynana</name>
    <name type="common">Squinting bush brown butterfly</name>
    <dbReference type="NCBI Taxonomy" id="110368"/>
    <lineage>
        <taxon>Eukaryota</taxon>
        <taxon>Metazoa</taxon>
        <taxon>Ecdysozoa</taxon>
        <taxon>Arthropoda</taxon>
        <taxon>Hexapoda</taxon>
        <taxon>Insecta</taxon>
        <taxon>Pterygota</taxon>
        <taxon>Neoptera</taxon>
        <taxon>Endopterygota</taxon>
        <taxon>Lepidoptera</taxon>
        <taxon>Glossata</taxon>
        <taxon>Ditrysia</taxon>
        <taxon>Papilionoidea</taxon>
        <taxon>Nymphalidae</taxon>
        <taxon>Satyrinae</taxon>
        <taxon>Satyrini</taxon>
        <taxon>Mycalesina</taxon>
        <taxon>Bicyclus</taxon>
    </lineage>
</organism>
<dbReference type="AlphaFoldDB" id="A0A6J1NGX3"/>
<keyword evidence="1" id="KW-1133">Transmembrane helix</keyword>
<reference evidence="3" key="1">
    <citation type="submission" date="2025-05" db="UniProtKB">
        <authorList>
            <consortium name="RefSeq"/>
        </authorList>
    </citation>
    <scope>NUCLEOTIDE SEQUENCE [LARGE SCALE GENOMIC DNA]</scope>
</reference>
<keyword evidence="1" id="KW-0812">Transmembrane</keyword>
<dbReference type="Pfam" id="PF01757">
    <property type="entry name" value="Acyl_transf_3"/>
    <property type="match status" value="1"/>
</dbReference>
<dbReference type="RefSeq" id="XP_023942326.2">
    <property type="nucleotide sequence ID" value="XM_024086558.2"/>
</dbReference>
<evidence type="ECO:0000313" key="3">
    <source>
        <dbReference type="Proteomes" id="UP001652582"/>
    </source>
</evidence>
<feature type="transmembrane region" description="Helical" evidence="1">
    <location>
        <begin position="101"/>
        <end position="119"/>
    </location>
</feature>
<dbReference type="PANTHER" id="PTHR11161:SF0">
    <property type="entry name" value="O-ACYLTRANSFERASE LIKE PROTEIN"/>
    <property type="match status" value="1"/>
</dbReference>
<feature type="transmembrane region" description="Helical" evidence="1">
    <location>
        <begin position="20"/>
        <end position="38"/>
    </location>
</feature>
<accession>A0A6J1NGX3</accession>
<gene>
    <name evidence="4" type="primary">LOC112048873</name>
</gene>
<keyword evidence="1" id="KW-0472">Membrane</keyword>
<evidence type="ECO:0000313" key="4">
    <source>
        <dbReference type="RefSeq" id="XP_023942326.2"/>
    </source>
</evidence>
<feature type="transmembrane region" description="Helical" evidence="1">
    <location>
        <begin position="239"/>
        <end position="261"/>
    </location>
</feature>
<feature type="transmembrane region" description="Helical" evidence="1">
    <location>
        <begin position="45"/>
        <end position="66"/>
    </location>
</feature>
<reference evidence="4" key="2">
    <citation type="submission" date="2025-08" db="UniProtKB">
        <authorList>
            <consortium name="RefSeq"/>
        </authorList>
    </citation>
    <scope>IDENTIFICATION</scope>
</reference>
<dbReference type="KEGG" id="bany:112048873"/>
<dbReference type="OrthoDB" id="10026250at2759"/>
<keyword evidence="3" id="KW-1185">Reference proteome</keyword>
<dbReference type="InterPro" id="IPR052728">
    <property type="entry name" value="O2_lipid_transport_reg"/>
</dbReference>
<feature type="domain" description="Acyltransferase 3" evidence="2">
    <location>
        <begin position="6"/>
        <end position="254"/>
    </location>
</feature>
<name>A0A6J1NGX3_BICAN</name>
<dbReference type="Proteomes" id="UP001652582">
    <property type="component" value="Chromosome 2"/>
</dbReference>
<feature type="transmembrane region" description="Helical" evidence="1">
    <location>
        <begin position="131"/>
        <end position="153"/>
    </location>
</feature>
<feature type="transmembrane region" description="Helical" evidence="1">
    <location>
        <begin position="173"/>
        <end position="198"/>
    </location>
</feature>
<protein>
    <submittedName>
        <fullName evidence="4">Uncharacterized protein LOC112048873</fullName>
    </submittedName>
</protein>
<dbReference type="InterPro" id="IPR002656">
    <property type="entry name" value="Acyl_transf_3_dom"/>
</dbReference>
<evidence type="ECO:0000256" key="1">
    <source>
        <dbReference type="SAM" id="Phobius"/>
    </source>
</evidence>
<evidence type="ECO:0000259" key="2">
    <source>
        <dbReference type="Pfam" id="PF01757"/>
    </source>
</evidence>
<proteinExistence type="predicted"/>
<dbReference type="GeneID" id="112048873"/>